<proteinExistence type="predicted"/>
<dbReference type="InterPro" id="IPR043502">
    <property type="entry name" value="DNA/RNA_pol_sf"/>
</dbReference>
<accession>A0A2Z6JHF3</accession>
<evidence type="ECO:0000256" key="3">
    <source>
        <dbReference type="ARBA" id="ARBA00022695"/>
    </source>
</evidence>
<dbReference type="GO" id="GO:0006351">
    <property type="term" value="P:DNA-templated transcription"/>
    <property type="evidence" value="ECO:0007669"/>
    <property type="project" value="InterPro"/>
</dbReference>
<sequence length="1048" mass="119002">MPRDPLLSLTADADVSEAQREKLADLLDGVIKAGLNLVNCTYEDMIGANITVDDVEKALKGLAPHYDNGVLADVWTVAANCGVVTSAQNFTLKSLFRFKVWITKDQGATALRQAQQKAKLAKAGKDEFPADEMTLLRLWKAQQDDMQSFVKRERVPIDAKIASLRAKIVEQEELLESKKQEEMMKYPLLSAYVPPDLSELRDLCWKVYLQICNSEGKDAFPKNEENLRLVEEKYKELVQNRHLANFLRLPQNKNAMLNYGKLKIKKLAEGKSKRELSTFVASSQSLIHRVLMSHPLKQRKEMMAAIPMGVPLLPLNQITTVPLSSLQLQRDLMMRRTVGQRPGPDLRQALESCVSSFALLRKNKRLRVSRERSGLRQVSIPHARSKWEAGIRHVIGGGEILNFRADNCKYRGGGNLFDALTLLARADDTTEYSTLSVHFTVEQARHVLRLPSGLPVPDGPQCCFMKQFNDDASAGPLLRAFGVRNKYGLKSIIEFFVWGMYDRVGAGTLNPEQLPCLLARLGFRTKLVDKDKAAKKIFDVEPVGRAVMMLDATEQAFSSPLFNAISEQVTFLHSDPRSGWRNYLVRASVAWVEFWHELKDAKVIVELDWAKFDRERPAEDIQFFVDVICSCFQPKTAREENLLAGYKQMMENALVHRLIVLDNGCILKIDGMVPSGSLWTGICDTALNILYISAALISLGHDITSFVPKCAGDDNLTTFDRRIRKKDLEKLRLRLNSLFRAGIKEEDFIVHYPPYHVTTVQACFPPGTDLSHGTSKMLDQATWMPFEGPCDINQEEGRSHRWKYQFEGKPKFLANFFLIDGRPIRPAHDNLEKLLWPEGIHGTLEDYQAAVLAMVVDNPFNHHNVNHMMHRHLISKQISRQAFDVDPAIVMELCTSKGEPGELIPYPEIAFYRRVDGYVDLDAVPEFKEILDNFRLFVSSVSTLYARRTEGGIDSWRFMEMIRGEHSIGEGQFGNDIYEWCKFLGSNPLTRSLRATRRFKMKTSATVVDEPTRKKVQEAFQWLTSICEENLIVTPMYLAQLISDKLLL</sequence>
<dbReference type="Pfam" id="PF00680">
    <property type="entry name" value="RdRP_1"/>
    <property type="match status" value="1"/>
</dbReference>
<dbReference type="GO" id="GO:0003723">
    <property type="term" value="F:RNA binding"/>
    <property type="evidence" value="ECO:0007669"/>
    <property type="project" value="InterPro"/>
</dbReference>
<evidence type="ECO:0000313" key="6">
    <source>
        <dbReference type="EMBL" id="DAB41735.1"/>
    </source>
</evidence>
<dbReference type="InterPro" id="IPR007094">
    <property type="entry name" value="RNA-dir_pol_PSvirus"/>
</dbReference>
<dbReference type="GO" id="GO:0039694">
    <property type="term" value="P:viral RNA genome replication"/>
    <property type="evidence" value="ECO:0007669"/>
    <property type="project" value="InterPro"/>
</dbReference>
<protein>
    <submittedName>
        <fullName evidence="6">ORF1+2p</fullName>
    </submittedName>
</protein>
<evidence type="ECO:0000256" key="4">
    <source>
        <dbReference type="ARBA" id="ARBA00022953"/>
    </source>
</evidence>
<dbReference type="InterPro" id="IPR001205">
    <property type="entry name" value="RNA-dir_pol_C"/>
</dbReference>
<dbReference type="GO" id="GO:0003968">
    <property type="term" value="F:RNA-directed RNA polymerase activity"/>
    <property type="evidence" value="ECO:0007669"/>
    <property type="project" value="UniProtKB-KW"/>
</dbReference>
<name>A0A2Z6JHF3_9VIRU</name>
<dbReference type="PROSITE" id="PS50507">
    <property type="entry name" value="RDRP_SSRNA_POS"/>
    <property type="match status" value="1"/>
</dbReference>
<evidence type="ECO:0000259" key="5">
    <source>
        <dbReference type="PROSITE" id="PS50507"/>
    </source>
</evidence>
<keyword evidence="4" id="KW-0693">Viral RNA replication</keyword>
<reference evidence="6" key="1">
    <citation type="journal article" date="2016" name="Virology">
        <title>A +1 ribosomal frameshifting motif prevalent among plant amalgaviruses.</title>
        <authorList>
            <person name="Nibert M.L."/>
            <person name="Pyle J.D."/>
            <person name="Firth A.E."/>
        </authorList>
    </citation>
    <scope>NUCLEOTIDE SEQUENCE</scope>
</reference>
<evidence type="ECO:0000256" key="2">
    <source>
        <dbReference type="ARBA" id="ARBA00022679"/>
    </source>
</evidence>
<organism evidence="6">
    <name type="scientific">Lolium perenne amalgavirus 1</name>
    <dbReference type="NCBI Taxonomy" id="2058876"/>
    <lineage>
        <taxon>Viruses</taxon>
        <taxon>Riboviria</taxon>
        <taxon>Orthornavirae</taxon>
        <taxon>Pisuviricota</taxon>
        <taxon>Duplopiviricetes</taxon>
        <taxon>Durnavirales</taxon>
        <taxon>Amalgaviridae</taxon>
    </lineage>
</organism>
<keyword evidence="3" id="KW-0548">Nucleotidyltransferase</keyword>
<keyword evidence="2" id="KW-0808">Transferase</keyword>
<evidence type="ECO:0000256" key="1">
    <source>
        <dbReference type="ARBA" id="ARBA00022484"/>
    </source>
</evidence>
<keyword evidence="1" id="KW-0696">RNA-directed RNA polymerase</keyword>
<dbReference type="EMBL" id="BK010352">
    <property type="protein sequence ID" value="DAB41735.1"/>
    <property type="molecule type" value="Transcribed_RNA"/>
</dbReference>
<dbReference type="SUPFAM" id="SSF56672">
    <property type="entry name" value="DNA/RNA polymerases"/>
    <property type="match status" value="1"/>
</dbReference>
<feature type="domain" description="RdRp catalytic" evidence="5">
    <location>
        <begin position="602"/>
        <end position="727"/>
    </location>
</feature>